<feature type="coiled-coil region" evidence="1">
    <location>
        <begin position="36"/>
        <end position="63"/>
    </location>
</feature>
<proteinExistence type="predicted"/>
<organism evidence="2 3">
    <name type="scientific">Datura stramonium</name>
    <name type="common">Jimsonweed</name>
    <name type="synonym">Common thornapple</name>
    <dbReference type="NCBI Taxonomy" id="4076"/>
    <lineage>
        <taxon>Eukaryota</taxon>
        <taxon>Viridiplantae</taxon>
        <taxon>Streptophyta</taxon>
        <taxon>Embryophyta</taxon>
        <taxon>Tracheophyta</taxon>
        <taxon>Spermatophyta</taxon>
        <taxon>Magnoliopsida</taxon>
        <taxon>eudicotyledons</taxon>
        <taxon>Gunneridae</taxon>
        <taxon>Pentapetalae</taxon>
        <taxon>asterids</taxon>
        <taxon>lamiids</taxon>
        <taxon>Solanales</taxon>
        <taxon>Solanaceae</taxon>
        <taxon>Solanoideae</taxon>
        <taxon>Datureae</taxon>
        <taxon>Datura</taxon>
    </lineage>
</organism>
<dbReference type="EMBL" id="JACEIK010005350">
    <property type="protein sequence ID" value="MCE0481279.1"/>
    <property type="molecule type" value="Genomic_DNA"/>
</dbReference>
<name>A0ABS8VLW1_DATST</name>
<evidence type="ECO:0008006" key="4">
    <source>
        <dbReference type="Google" id="ProtNLM"/>
    </source>
</evidence>
<reference evidence="2 3" key="1">
    <citation type="journal article" date="2021" name="BMC Genomics">
        <title>Datura genome reveals duplications of psychoactive alkaloid biosynthetic genes and high mutation rate following tissue culture.</title>
        <authorList>
            <person name="Rajewski A."/>
            <person name="Carter-House D."/>
            <person name="Stajich J."/>
            <person name="Litt A."/>
        </authorList>
    </citation>
    <scope>NUCLEOTIDE SEQUENCE [LARGE SCALE GENOMIC DNA]</scope>
    <source>
        <strain evidence="2">AR-01</strain>
    </source>
</reference>
<gene>
    <name evidence="2" type="ORF">HAX54_038930</name>
</gene>
<evidence type="ECO:0000256" key="1">
    <source>
        <dbReference type="SAM" id="Coils"/>
    </source>
</evidence>
<dbReference type="Proteomes" id="UP000823775">
    <property type="component" value="Unassembled WGS sequence"/>
</dbReference>
<accession>A0ABS8VLW1</accession>
<keyword evidence="1" id="KW-0175">Coiled coil</keyword>
<evidence type="ECO:0000313" key="2">
    <source>
        <dbReference type="EMBL" id="MCE0481279.1"/>
    </source>
</evidence>
<sequence>MLSQLVIIANYLHPLVSSKNHEKMDKVSLACLLNEAAHACAKANNLSLEVADLRRENAMYLEAIEVFSQKESLIKENLLVKDETLMSLYAMMAKLEAQI</sequence>
<comment type="caution">
    <text evidence="2">The sequence shown here is derived from an EMBL/GenBank/DDBJ whole genome shotgun (WGS) entry which is preliminary data.</text>
</comment>
<protein>
    <recommendedName>
        <fullName evidence="4">Rho-GAP domain-containing protein</fullName>
    </recommendedName>
</protein>
<evidence type="ECO:0000313" key="3">
    <source>
        <dbReference type="Proteomes" id="UP000823775"/>
    </source>
</evidence>
<keyword evidence="3" id="KW-1185">Reference proteome</keyword>